<feature type="transmembrane region" description="Helical" evidence="1">
    <location>
        <begin position="36"/>
        <end position="53"/>
    </location>
</feature>
<reference evidence="3" key="1">
    <citation type="journal article" date="2020" name="Mol. Plant Microbe">
        <title>Rhizobial microsymbionts of the narrowly endemic Oxytropis species growing in Kamchatka are characterized by significant genetic diversity and possess a set of genes that are associated with T3SS and T6SS secretion systems and can affect the development of symbiosis.</title>
        <authorList>
            <person name="Safronova V."/>
            <person name="Guro P."/>
            <person name="Sazanova A."/>
            <person name="Kuznetsova I."/>
            <person name="Belimov A."/>
            <person name="Yakubov V."/>
            <person name="Chirak E."/>
            <person name="Afonin A."/>
            <person name="Gogolev Y."/>
            <person name="Andronov E."/>
            <person name="Tikhonovich I."/>
        </authorList>
    </citation>
    <scope>NUCLEOTIDE SEQUENCE [LARGE SCALE GENOMIC DNA]</scope>
    <source>
        <strain evidence="3">RCAM0610</strain>
    </source>
</reference>
<evidence type="ECO:0008006" key="4">
    <source>
        <dbReference type="Google" id="ProtNLM"/>
    </source>
</evidence>
<gene>
    <name evidence="2" type="ORF">HB770_13235</name>
</gene>
<dbReference type="EMBL" id="CP050549">
    <property type="protein sequence ID" value="QND42491.1"/>
    <property type="molecule type" value="Genomic_DNA"/>
</dbReference>
<keyword evidence="1" id="KW-0472">Membrane</keyword>
<dbReference type="Proteomes" id="UP000515518">
    <property type="component" value="Chromosome"/>
</dbReference>
<evidence type="ECO:0000313" key="2">
    <source>
        <dbReference type="EMBL" id="QND42491.1"/>
    </source>
</evidence>
<name>A0A7G6RJQ9_RHILV</name>
<proteinExistence type="predicted"/>
<sequence length="57" mass="6344">METAQFIDQVATPIGVAIASLFVFRRKRPNAERMSWIMSIAGAAMVLTAFVALKRFL</sequence>
<protein>
    <recommendedName>
        <fullName evidence="4">Transmembrane protein</fullName>
    </recommendedName>
</protein>
<dbReference type="AlphaFoldDB" id="A0A7G6RJQ9"/>
<evidence type="ECO:0000256" key="1">
    <source>
        <dbReference type="SAM" id="Phobius"/>
    </source>
</evidence>
<dbReference type="RefSeq" id="WP_162769091.1">
    <property type="nucleotide sequence ID" value="NZ_WIEA01000015.1"/>
</dbReference>
<organism evidence="2 3">
    <name type="scientific">Rhizobium leguminosarum bv. viciae</name>
    <dbReference type="NCBI Taxonomy" id="387"/>
    <lineage>
        <taxon>Bacteria</taxon>
        <taxon>Pseudomonadati</taxon>
        <taxon>Pseudomonadota</taxon>
        <taxon>Alphaproteobacteria</taxon>
        <taxon>Hyphomicrobiales</taxon>
        <taxon>Rhizobiaceae</taxon>
        <taxon>Rhizobium/Agrobacterium group</taxon>
        <taxon>Rhizobium</taxon>
    </lineage>
</organism>
<feature type="transmembrane region" description="Helical" evidence="1">
    <location>
        <begin position="6"/>
        <end position="24"/>
    </location>
</feature>
<keyword evidence="1" id="KW-1133">Transmembrane helix</keyword>
<keyword evidence="1" id="KW-0812">Transmembrane</keyword>
<accession>A0A7G6RJQ9</accession>
<evidence type="ECO:0000313" key="3">
    <source>
        <dbReference type="Proteomes" id="UP000515518"/>
    </source>
</evidence>